<name>D8THR8_VOLCA</name>
<dbReference type="EMBL" id="GL378323">
    <property type="protein sequence ID" value="EFJ53115.1"/>
    <property type="molecule type" value="Genomic_DNA"/>
</dbReference>
<evidence type="ECO:0000313" key="3">
    <source>
        <dbReference type="Proteomes" id="UP000001058"/>
    </source>
</evidence>
<dbReference type="STRING" id="3068.D8THR8"/>
<sequence length="378" mass="41968">MRWSRASRQERATTRILSNYLDPKPPLDSSSQMPAYTSAIWASRRWREPEYPSRPAEQRCTPLSWSSKRPALSSYSTKLWRCQTSRCDVGRELLDICKADEEGLGVDASATDPGTAANDPARRVVVPCVPGEVSTQGLATLDAWAMQEAVAQATVQPKTAWSILLSIIHIVCEKFHHEVHNEAPEPVPQPKNTISLMQLQWHLRRLSVMETLVARLKADRDLMCFLNAQPTDIRKGLYRLGLETALVVRKAREARAMDNSVPYLRLQLAMPDVPGYGATAPHYEVVAVTVSVEAHDQGWSSYPEDFNTYRNSWTWGELVLVGEDGKPVHPDDPDRLYTNLHAISEWQQHTKVLGPDSQLAFCASCGPGGASKAGGDGA</sequence>
<dbReference type="RefSeq" id="XP_002946120.1">
    <property type="nucleotide sequence ID" value="XM_002946074.1"/>
</dbReference>
<keyword evidence="3" id="KW-1185">Reference proteome</keyword>
<dbReference type="InParanoid" id="D8THR8"/>
<reference evidence="2 3" key="1">
    <citation type="journal article" date="2010" name="Science">
        <title>Genomic analysis of organismal complexity in the multicellular green alga Volvox carteri.</title>
        <authorList>
            <person name="Prochnik S.E."/>
            <person name="Umen J."/>
            <person name="Nedelcu A.M."/>
            <person name="Hallmann A."/>
            <person name="Miller S.M."/>
            <person name="Nishii I."/>
            <person name="Ferris P."/>
            <person name="Kuo A."/>
            <person name="Mitros T."/>
            <person name="Fritz-Laylin L.K."/>
            <person name="Hellsten U."/>
            <person name="Chapman J."/>
            <person name="Simakov O."/>
            <person name="Rensing S.A."/>
            <person name="Terry A."/>
            <person name="Pangilinan J."/>
            <person name="Kapitonov V."/>
            <person name="Jurka J."/>
            <person name="Salamov A."/>
            <person name="Shapiro H."/>
            <person name="Schmutz J."/>
            <person name="Grimwood J."/>
            <person name="Lindquist E."/>
            <person name="Lucas S."/>
            <person name="Grigoriev I.V."/>
            <person name="Schmitt R."/>
            <person name="Kirk D."/>
            <person name="Rokhsar D.S."/>
        </authorList>
    </citation>
    <scope>NUCLEOTIDE SEQUENCE [LARGE SCALE GENOMIC DNA]</scope>
    <source>
        <strain evidence="3">f. Nagariensis / Eve</strain>
    </source>
</reference>
<proteinExistence type="predicted"/>
<evidence type="ECO:0000256" key="1">
    <source>
        <dbReference type="SAM" id="MobiDB-lite"/>
    </source>
</evidence>
<evidence type="ECO:0000313" key="2">
    <source>
        <dbReference type="EMBL" id="EFJ53115.1"/>
    </source>
</evidence>
<dbReference type="KEGG" id="vcn:VOLCADRAFT_102740"/>
<gene>
    <name evidence="2" type="ORF">VOLCADRAFT_102740</name>
</gene>
<dbReference type="Proteomes" id="UP000001058">
    <property type="component" value="Unassembled WGS sequence"/>
</dbReference>
<accession>D8THR8</accession>
<dbReference type="OrthoDB" id="550964at2759"/>
<dbReference type="GeneID" id="9625562"/>
<dbReference type="AlphaFoldDB" id="D8THR8"/>
<protein>
    <submittedName>
        <fullName evidence="2">Uncharacterized protein</fullName>
    </submittedName>
</protein>
<organism evidence="3">
    <name type="scientific">Volvox carteri f. nagariensis</name>
    <dbReference type="NCBI Taxonomy" id="3068"/>
    <lineage>
        <taxon>Eukaryota</taxon>
        <taxon>Viridiplantae</taxon>
        <taxon>Chlorophyta</taxon>
        <taxon>core chlorophytes</taxon>
        <taxon>Chlorophyceae</taxon>
        <taxon>CS clade</taxon>
        <taxon>Chlamydomonadales</taxon>
        <taxon>Volvocaceae</taxon>
        <taxon>Volvox</taxon>
    </lineage>
</organism>
<feature type="region of interest" description="Disordered" evidence="1">
    <location>
        <begin position="1"/>
        <end position="32"/>
    </location>
</feature>